<dbReference type="EMBL" id="RJUF01000174">
    <property type="protein sequence ID" value="MCP9764501.1"/>
    <property type="molecule type" value="Genomic_DNA"/>
</dbReference>
<proteinExistence type="predicted"/>
<dbReference type="SFLD" id="SFLDS00001">
    <property type="entry name" value="Enolase"/>
    <property type="match status" value="1"/>
</dbReference>
<protein>
    <submittedName>
        <fullName evidence="3">O-succinylbenzoate synthase</fullName>
    </submittedName>
</protein>
<sequence>MALKAQYYKHTLNFRFDAGTSRGVLKNKDSYFIKIFDENTPEIFGLGEAGPLEGLSLDFGNLAENKIQEITNHINSGIYKNLDDLELDLTNFSSVKFALETAILDLKNGGKRKIFSNGFFEKSERIKINGLVWMGNKDFMKKQIVEKLDAGFDTIKLKIGAIDFNEEMELLRYIRKQFSVSEISLRVDANGAFSPVEALDKLKKLSEFEIHSIEQPIKTNQWEEMANLCEKTPVSIALDEELIENFSSKETLLKTIKPQYIILKPSLMGGISGSSEWIKTAESLGIDWWMTSALESNVGLNAICQFAATFKNDLPQGLGTGKLYENNFDSPLEIKSGEIYYNQNTEWNLDYFKTN</sequence>
<dbReference type="RefSeq" id="WP_255038193.1">
    <property type="nucleotide sequence ID" value="NZ_RJUF01000174.1"/>
</dbReference>
<dbReference type="PANTHER" id="PTHR48073">
    <property type="entry name" value="O-SUCCINYLBENZOATE SYNTHASE-RELATED"/>
    <property type="match status" value="1"/>
</dbReference>
<dbReference type="InterPro" id="IPR036849">
    <property type="entry name" value="Enolase-like_C_sf"/>
</dbReference>
<dbReference type="GO" id="GO:0046872">
    <property type="term" value="F:metal ion binding"/>
    <property type="evidence" value="ECO:0007669"/>
    <property type="project" value="UniProtKB-KW"/>
</dbReference>
<reference evidence="3 4" key="1">
    <citation type="submission" date="2018-11" db="EMBL/GenBank/DDBJ databases">
        <title>Novel bacteria species description.</title>
        <authorList>
            <person name="Han J.-H."/>
        </authorList>
    </citation>
    <scope>NUCLEOTIDE SEQUENCE [LARGE SCALE GENOMIC DNA]</scope>
    <source>
        <strain evidence="3 4">KCTC23259</strain>
    </source>
</reference>
<comment type="caution">
    <text evidence="3">The sequence shown here is derived from an EMBL/GenBank/DDBJ whole genome shotgun (WGS) entry which is preliminary data.</text>
</comment>
<dbReference type="AlphaFoldDB" id="A0AAE3H5N4"/>
<dbReference type="Gene3D" id="3.30.390.10">
    <property type="entry name" value="Enolase-like, N-terminal domain"/>
    <property type="match status" value="1"/>
</dbReference>
<dbReference type="InterPro" id="IPR029017">
    <property type="entry name" value="Enolase-like_N"/>
</dbReference>
<dbReference type="PROSITE" id="PS00909">
    <property type="entry name" value="MR_MLE_2"/>
    <property type="match status" value="1"/>
</dbReference>
<dbReference type="InterPro" id="IPR018110">
    <property type="entry name" value="Mandel_Rmase/mucon_lact_enz_CS"/>
</dbReference>
<dbReference type="GO" id="GO:0009063">
    <property type="term" value="P:amino acid catabolic process"/>
    <property type="evidence" value="ECO:0007669"/>
    <property type="project" value="InterPro"/>
</dbReference>
<dbReference type="SUPFAM" id="SSF51604">
    <property type="entry name" value="Enolase C-terminal domain-like"/>
    <property type="match status" value="1"/>
</dbReference>
<dbReference type="Pfam" id="PF13378">
    <property type="entry name" value="MR_MLE_C"/>
    <property type="match status" value="1"/>
</dbReference>
<dbReference type="SUPFAM" id="SSF54826">
    <property type="entry name" value="Enolase N-terminal domain-like"/>
    <property type="match status" value="1"/>
</dbReference>
<evidence type="ECO:0000313" key="3">
    <source>
        <dbReference type="EMBL" id="MCP9764501.1"/>
    </source>
</evidence>
<dbReference type="SMART" id="SM00922">
    <property type="entry name" value="MR_MLE"/>
    <property type="match status" value="1"/>
</dbReference>
<dbReference type="InterPro" id="IPR013342">
    <property type="entry name" value="Mandelate_racemase_C"/>
</dbReference>
<evidence type="ECO:0000259" key="2">
    <source>
        <dbReference type="SMART" id="SM00922"/>
    </source>
</evidence>
<keyword evidence="1" id="KW-0479">Metal-binding</keyword>
<keyword evidence="4" id="KW-1185">Reference proteome</keyword>
<gene>
    <name evidence="3" type="ORF">EGI31_16290</name>
</gene>
<dbReference type="GO" id="GO:0016854">
    <property type="term" value="F:racemase and epimerase activity"/>
    <property type="evidence" value="ECO:0007669"/>
    <property type="project" value="UniProtKB-ARBA"/>
</dbReference>
<dbReference type="SFLD" id="SFLDG00180">
    <property type="entry name" value="muconate_cycloisomerase"/>
    <property type="match status" value="1"/>
</dbReference>
<dbReference type="Proteomes" id="UP001204144">
    <property type="component" value="Unassembled WGS sequence"/>
</dbReference>
<dbReference type="Gene3D" id="3.20.20.120">
    <property type="entry name" value="Enolase-like C-terminal domain"/>
    <property type="match status" value="1"/>
</dbReference>
<accession>A0AAE3H5N4</accession>
<dbReference type="InterPro" id="IPR029065">
    <property type="entry name" value="Enolase_C-like"/>
</dbReference>
<name>A0AAE3H5N4_9BACT</name>
<evidence type="ECO:0000313" key="4">
    <source>
        <dbReference type="Proteomes" id="UP001204144"/>
    </source>
</evidence>
<feature type="domain" description="Mandelate racemase/muconate lactonizing enzyme C-terminal" evidence="2">
    <location>
        <begin position="137"/>
        <end position="235"/>
    </location>
</feature>
<dbReference type="SFLD" id="SFLDF00009">
    <property type="entry name" value="o-succinylbenzoate_synthase"/>
    <property type="match status" value="1"/>
</dbReference>
<dbReference type="CDD" id="cd03320">
    <property type="entry name" value="OSBS"/>
    <property type="match status" value="1"/>
</dbReference>
<evidence type="ECO:0000256" key="1">
    <source>
        <dbReference type="ARBA" id="ARBA00022723"/>
    </source>
</evidence>
<organism evidence="3 4">
    <name type="scientific">Lacihabitans soyangensis</name>
    <dbReference type="NCBI Taxonomy" id="869394"/>
    <lineage>
        <taxon>Bacteria</taxon>
        <taxon>Pseudomonadati</taxon>
        <taxon>Bacteroidota</taxon>
        <taxon>Cytophagia</taxon>
        <taxon>Cytophagales</taxon>
        <taxon>Leadbetterellaceae</taxon>
        <taxon>Lacihabitans</taxon>
    </lineage>
</organism>
<dbReference type="PANTHER" id="PTHR48073:SF2">
    <property type="entry name" value="O-SUCCINYLBENZOATE SYNTHASE"/>
    <property type="match status" value="1"/>
</dbReference>